<proteinExistence type="predicted"/>
<accession>W9QSM6</accession>
<feature type="compositionally biased region" description="Basic and acidic residues" evidence="1">
    <location>
        <begin position="73"/>
        <end position="87"/>
    </location>
</feature>
<sequence>MEKTGEQMIVSRSYDVLFGVASRLSISPHSSIPHSRLSPLSRLLAHNSRQLSWHIDRPRSRDCPAKVVKTTEMPRRTRVGDRMEKSRIYSGTAGRD</sequence>
<dbReference type="EMBL" id="KE343643">
    <property type="protein sequence ID" value="EXB37584.1"/>
    <property type="molecule type" value="Genomic_DNA"/>
</dbReference>
<gene>
    <name evidence="2" type="ORF">L484_021789</name>
</gene>
<feature type="region of interest" description="Disordered" evidence="1">
    <location>
        <begin position="73"/>
        <end position="96"/>
    </location>
</feature>
<evidence type="ECO:0000313" key="3">
    <source>
        <dbReference type="Proteomes" id="UP000030645"/>
    </source>
</evidence>
<name>W9QSM6_9ROSA</name>
<reference evidence="3" key="1">
    <citation type="submission" date="2013-01" db="EMBL/GenBank/DDBJ databases">
        <title>Draft Genome Sequence of a Mulberry Tree, Morus notabilis C.K. Schneid.</title>
        <authorList>
            <person name="He N."/>
            <person name="Zhao S."/>
        </authorList>
    </citation>
    <scope>NUCLEOTIDE SEQUENCE</scope>
</reference>
<protein>
    <submittedName>
        <fullName evidence="2">Uncharacterized protein</fullName>
    </submittedName>
</protein>
<dbReference type="AlphaFoldDB" id="W9QSM6"/>
<organism evidence="2 3">
    <name type="scientific">Morus notabilis</name>
    <dbReference type="NCBI Taxonomy" id="981085"/>
    <lineage>
        <taxon>Eukaryota</taxon>
        <taxon>Viridiplantae</taxon>
        <taxon>Streptophyta</taxon>
        <taxon>Embryophyta</taxon>
        <taxon>Tracheophyta</taxon>
        <taxon>Spermatophyta</taxon>
        <taxon>Magnoliopsida</taxon>
        <taxon>eudicotyledons</taxon>
        <taxon>Gunneridae</taxon>
        <taxon>Pentapetalae</taxon>
        <taxon>rosids</taxon>
        <taxon>fabids</taxon>
        <taxon>Rosales</taxon>
        <taxon>Moraceae</taxon>
        <taxon>Moreae</taxon>
        <taxon>Morus</taxon>
    </lineage>
</organism>
<dbReference type="Proteomes" id="UP000030645">
    <property type="component" value="Unassembled WGS sequence"/>
</dbReference>
<keyword evidence="3" id="KW-1185">Reference proteome</keyword>
<evidence type="ECO:0000313" key="2">
    <source>
        <dbReference type="EMBL" id="EXB37584.1"/>
    </source>
</evidence>
<evidence type="ECO:0000256" key="1">
    <source>
        <dbReference type="SAM" id="MobiDB-lite"/>
    </source>
</evidence>